<evidence type="ECO:0000313" key="2">
    <source>
        <dbReference type="EMBL" id="SFO38877.1"/>
    </source>
</evidence>
<organism evidence="2 3">
    <name type="scientific">Paenimyroides ummariense</name>
    <dbReference type="NCBI Taxonomy" id="913024"/>
    <lineage>
        <taxon>Bacteria</taxon>
        <taxon>Pseudomonadati</taxon>
        <taxon>Bacteroidota</taxon>
        <taxon>Flavobacteriia</taxon>
        <taxon>Flavobacteriales</taxon>
        <taxon>Flavobacteriaceae</taxon>
        <taxon>Paenimyroides</taxon>
    </lineage>
</organism>
<feature type="compositionally biased region" description="Gly residues" evidence="1">
    <location>
        <begin position="123"/>
        <end position="139"/>
    </location>
</feature>
<dbReference type="EMBL" id="FOVI01000049">
    <property type="protein sequence ID" value="SFO38877.1"/>
    <property type="molecule type" value="Genomic_DNA"/>
</dbReference>
<dbReference type="STRING" id="913024.SAMN05421741_1492"/>
<dbReference type="Proteomes" id="UP000199036">
    <property type="component" value="Unassembled WGS sequence"/>
</dbReference>
<dbReference type="NCBIfam" id="TIGR03696">
    <property type="entry name" value="Rhs_assc_core"/>
    <property type="match status" value="1"/>
</dbReference>
<dbReference type="AlphaFoldDB" id="A0A1I5GSG8"/>
<dbReference type="InterPro" id="IPR050708">
    <property type="entry name" value="T6SS_VgrG/RHS"/>
</dbReference>
<dbReference type="PANTHER" id="PTHR32305">
    <property type="match status" value="1"/>
</dbReference>
<keyword evidence="3" id="KW-1185">Reference proteome</keyword>
<proteinExistence type="predicted"/>
<evidence type="ECO:0000256" key="1">
    <source>
        <dbReference type="SAM" id="MobiDB-lite"/>
    </source>
</evidence>
<feature type="region of interest" description="Disordered" evidence="1">
    <location>
        <begin position="120"/>
        <end position="139"/>
    </location>
</feature>
<dbReference type="Gene3D" id="2.180.10.10">
    <property type="entry name" value="RHS repeat-associated core"/>
    <property type="match status" value="1"/>
</dbReference>
<protein>
    <submittedName>
        <fullName evidence="2">RHS repeat-associated core domain-containing protein</fullName>
    </submittedName>
</protein>
<evidence type="ECO:0000313" key="3">
    <source>
        <dbReference type="Proteomes" id="UP000199036"/>
    </source>
</evidence>
<sequence>MPGDGYKYKLNGKEYEDSFGLNIYEMDLRQLDPAIGRWLVQDPVTHHYFSPYSAFDNNPVYWSDPSGADATKILDKEGNLVGGSFSGQDAIDAFNFLTGFSTAEKFEVAVQAIMVIDTSPGDDGNGGGGGGNGNDGGGWQKLDKSTLRDYAQKICNCSGGLLEQFTGALFENAWHNSYQSIGAKDNYRVNKNKMMGGSRTTVPDGVSDGLIRRWFLSDIVVSGAAWFEVKAMNGTIYNSTSSSQIKGHITNLASFVPAGYRSWGYSKASAASLTLVTTTGVSISTSVNALAASNNIILYQYTAQYMMNGSQMMIQFQLSTQNGVTVPFNYTTPPVPLK</sequence>
<dbReference type="InterPro" id="IPR022385">
    <property type="entry name" value="Rhs_assc_core"/>
</dbReference>
<accession>A0A1I5GSG8</accession>
<dbReference type="PANTHER" id="PTHR32305:SF15">
    <property type="entry name" value="PROTEIN RHSA-RELATED"/>
    <property type="match status" value="1"/>
</dbReference>
<reference evidence="3" key="1">
    <citation type="submission" date="2016-10" db="EMBL/GenBank/DDBJ databases">
        <authorList>
            <person name="Varghese N."/>
            <person name="Submissions S."/>
        </authorList>
    </citation>
    <scope>NUCLEOTIDE SEQUENCE [LARGE SCALE GENOMIC DNA]</scope>
    <source>
        <strain evidence="3">DS-12</strain>
    </source>
</reference>
<name>A0A1I5GSG8_9FLAO</name>
<gene>
    <name evidence="2" type="ORF">SAMN05421741_1492</name>
</gene>